<keyword evidence="2" id="KW-0378">Hydrolase</keyword>
<evidence type="ECO:0000259" key="1">
    <source>
        <dbReference type="PROSITE" id="PS50878"/>
    </source>
</evidence>
<dbReference type="AlphaFoldDB" id="A0A023AVK4"/>
<comment type="caution">
    <text evidence="2">The sequence shown here is derived from an EMBL/GenBank/DDBJ whole genome shotgun (WGS) entry which is preliminary data.</text>
</comment>
<dbReference type="OrthoDB" id="443363at2759"/>
<keyword evidence="3" id="KW-1185">Reference proteome</keyword>
<dbReference type="eggNOG" id="KOG1075">
    <property type="taxonomic scope" value="Eukaryota"/>
</dbReference>
<evidence type="ECO:0000313" key="3">
    <source>
        <dbReference type="Proteomes" id="UP000019763"/>
    </source>
</evidence>
<sequence length="486" mass="55446">MGRRAKDEISLHIQCQLNTINSWESNQKLSPYPPPPRRTQRPITRLEVRQAIMRLKNNKAVGSDGIPAEALKADLDQASKLLEYEYGRIWEGFPMPHEWLHTEILPIYKRKGSKCDPANYRPISVLNTAIKIMGSIVADRVNAVTANRISDSQSGFRRGRSTIHNVLYIQTYLRESYNRRKEVVVILIDLKAAFDSVPRQLVWEALKYYNVGEKLIDVIRSMHHDTTAVVKGTERTFKYCGGVKQGCSLAPTLFKVFMSFVMTAWHPAENLEVKHLEYADDIALVVGRHVAQTVYDEITSHLESNGLKVNHSKTVLISNQCEDVLETEKGAIPSQREGKYLGFMLQANGGTETEIAARKMAARLKMTKMSRIWTSALRPELKIMTMATYVLPVLLYGCEAWILKKTAAINSSTRILVRRSLNWHWEEKRTNRELVVATPKALRTLLCIDTVILQRQIRFAHDMAHAQESSALFKWILNPKLPGRKK</sequence>
<dbReference type="RefSeq" id="XP_011133907.1">
    <property type="nucleotide sequence ID" value="XM_011135605.1"/>
</dbReference>
<dbReference type="PANTHER" id="PTHR19446">
    <property type="entry name" value="REVERSE TRANSCRIPTASES"/>
    <property type="match status" value="1"/>
</dbReference>
<keyword evidence="2" id="KW-0255">Endonuclease</keyword>
<dbReference type="Pfam" id="PF00078">
    <property type="entry name" value="RVT_1"/>
    <property type="match status" value="1"/>
</dbReference>
<dbReference type="GO" id="GO:0004519">
    <property type="term" value="F:endonuclease activity"/>
    <property type="evidence" value="ECO:0007669"/>
    <property type="project" value="UniProtKB-KW"/>
</dbReference>
<keyword evidence="2" id="KW-0540">Nuclease</keyword>
<name>A0A023AVK4_GRENI</name>
<dbReference type="CDD" id="cd01650">
    <property type="entry name" value="RT_nLTR_like"/>
    <property type="match status" value="1"/>
</dbReference>
<accession>A0A023AVK4</accession>
<dbReference type="OMA" id="CEAWILK"/>
<reference evidence="2" key="1">
    <citation type="submission" date="2013-12" db="EMBL/GenBank/DDBJ databases">
        <authorList>
            <person name="Omoto C.K."/>
            <person name="Sibley D."/>
            <person name="Venepally P."/>
            <person name="Hadjithomas M."/>
            <person name="Karamycheva S."/>
            <person name="Brunk B."/>
            <person name="Roos D."/>
            <person name="Caler E."/>
            <person name="Lorenzi H."/>
        </authorList>
    </citation>
    <scope>NUCLEOTIDE SEQUENCE</scope>
</reference>
<organism evidence="2 3">
    <name type="scientific">Gregarina niphandrodes</name>
    <name type="common">Septate eugregarine</name>
    <dbReference type="NCBI Taxonomy" id="110365"/>
    <lineage>
        <taxon>Eukaryota</taxon>
        <taxon>Sar</taxon>
        <taxon>Alveolata</taxon>
        <taxon>Apicomplexa</taxon>
        <taxon>Conoidasida</taxon>
        <taxon>Gregarinasina</taxon>
        <taxon>Eugregarinorida</taxon>
        <taxon>Gregarinidae</taxon>
        <taxon>Gregarina</taxon>
    </lineage>
</organism>
<dbReference type="SUPFAM" id="SSF56672">
    <property type="entry name" value="DNA/RNA polymerases"/>
    <property type="match status" value="1"/>
</dbReference>
<dbReference type="EMBL" id="AFNH02001757">
    <property type="protein sequence ID" value="EZG42814.1"/>
    <property type="molecule type" value="Genomic_DNA"/>
</dbReference>
<dbReference type="VEuPathDB" id="CryptoDB:GNI_221750"/>
<proteinExistence type="predicted"/>
<dbReference type="InterPro" id="IPR043502">
    <property type="entry name" value="DNA/RNA_pol_sf"/>
</dbReference>
<gene>
    <name evidence="2" type="ORF">GNI_221750</name>
</gene>
<dbReference type="Gene3D" id="3.30.70.270">
    <property type="match status" value="1"/>
</dbReference>
<dbReference type="GeneID" id="22916620"/>
<dbReference type="GO" id="GO:0003964">
    <property type="term" value="F:RNA-directed DNA polymerase activity"/>
    <property type="evidence" value="ECO:0007669"/>
    <property type="project" value="UniProtKB-KW"/>
</dbReference>
<dbReference type="InterPro" id="IPR000477">
    <property type="entry name" value="RT_dom"/>
</dbReference>
<dbReference type="InterPro" id="IPR043128">
    <property type="entry name" value="Rev_trsase/Diguanyl_cyclase"/>
</dbReference>
<feature type="non-terminal residue" evidence="2">
    <location>
        <position position="486"/>
    </location>
</feature>
<dbReference type="Proteomes" id="UP000019763">
    <property type="component" value="Unassembled WGS sequence"/>
</dbReference>
<dbReference type="Gene3D" id="3.10.10.10">
    <property type="entry name" value="HIV Type 1 Reverse Transcriptase, subunit A, domain 1"/>
    <property type="match status" value="1"/>
</dbReference>
<dbReference type="PROSITE" id="PS50878">
    <property type="entry name" value="RT_POL"/>
    <property type="match status" value="1"/>
</dbReference>
<evidence type="ECO:0000313" key="2">
    <source>
        <dbReference type="EMBL" id="EZG42814.1"/>
    </source>
</evidence>
<protein>
    <submittedName>
        <fullName evidence="2">Endonuclease-reverse transcriptase</fullName>
    </submittedName>
</protein>
<feature type="domain" description="Reverse transcriptase" evidence="1">
    <location>
        <begin position="88"/>
        <end position="345"/>
    </location>
</feature>